<evidence type="ECO:0000313" key="5">
    <source>
        <dbReference type="Proteomes" id="UP000245396"/>
    </source>
</evidence>
<dbReference type="EMBL" id="QGGG01000010">
    <property type="protein sequence ID" value="PWJ81509.1"/>
    <property type="molecule type" value="Genomic_DNA"/>
</dbReference>
<dbReference type="AlphaFoldDB" id="A0A316C0S6"/>
<evidence type="ECO:0000259" key="3">
    <source>
        <dbReference type="Pfam" id="PF23771"/>
    </source>
</evidence>
<evidence type="ECO:0000259" key="2">
    <source>
        <dbReference type="Pfam" id="PF10979"/>
    </source>
</evidence>
<proteinExistence type="predicted"/>
<dbReference type="RefSeq" id="WP_109613486.1">
    <property type="nucleotide sequence ID" value="NZ_QGGG01000010.1"/>
</dbReference>
<evidence type="ECO:0000256" key="1">
    <source>
        <dbReference type="SAM" id="MobiDB-lite"/>
    </source>
</evidence>
<feature type="domain" description="DUF2786" evidence="2">
    <location>
        <begin position="10"/>
        <end position="50"/>
    </location>
</feature>
<dbReference type="Pfam" id="PF23771">
    <property type="entry name" value="DUF7168"/>
    <property type="match status" value="1"/>
</dbReference>
<feature type="domain" description="DUF7168" evidence="3">
    <location>
        <begin position="61"/>
        <end position="171"/>
    </location>
</feature>
<dbReference type="InterPro" id="IPR055592">
    <property type="entry name" value="DUF7168"/>
</dbReference>
<evidence type="ECO:0000313" key="4">
    <source>
        <dbReference type="EMBL" id="PWJ81509.1"/>
    </source>
</evidence>
<comment type="caution">
    <text evidence="4">The sequence shown here is derived from an EMBL/GenBank/DDBJ whole genome shotgun (WGS) entry which is preliminary data.</text>
</comment>
<feature type="region of interest" description="Disordered" evidence="1">
    <location>
        <begin position="201"/>
        <end position="228"/>
    </location>
</feature>
<accession>A0A316C0S6</accession>
<protein>
    <submittedName>
        <fullName evidence="4">Uncharacterized protein DUF2786</fullName>
    </submittedName>
</protein>
<dbReference type="Pfam" id="PF10979">
    <property type="entry name" value="DUF2786"/>
    <property type="match status" value="1"/>
</dbReference>
<reference evidence="4 5" key="1">
    <citation type="submission" date="2018-05" db="EMBL/GenBank/DDBJ databases">
        <title>Genomic Encyclopedia of Type Strains, Phase IV (KMG-IV): sequencing the most valuable type-strain genomes for metagenomic binning, comparative biology and taxonomic classification.</title>
        <authorList>
            <person name="Goeker M."/>
        </authorList>
    </citation>
    <scope>NUCLEOTIDE SEQUENCE [LARGE SCALE GENOMIC DNA]</scope>
    <source>
        <strain evidence="4 5">DSM 6986</strain>
    </source>
</reference>
<keyword evidence="5" id="KW-1185">Reference proteome</keyword>
<name>A0A316C0S6_PSESE</name>
<dbReference type="InterPro" id="IPR024498">
    <property type="entry name" value="DUF2786"/>
</dbReference>
<gene>
    <name evidence="4" type="ORF">C7441_11041</name>
</gene>
<organism evidence="4 5">
    <name type="scientific">Pseudaminobacter salicylatoxidans</name>
    <dbReference type="NCBI Taxonomy" id="93369"/>
    <lineage>
        <taxon>Bacteria</taxon>
        <taxon>Pseudomonadati</taxon>
        <taxon>Pseudomonadota</taxon>
        <taxon>Alphaproteobacteria</taxon>
        <taxon>Hyphomicrobiales</taxon>
        <taxon>Phyllobacteriaceae</taxon>
        <taxon>Pseudaminobacter</taxon>
    </lineage>
</organism>
<sequence length="241" mass="26784">MTITTDQQKKVAARIKALMAKTTAAGATEEEALSAMQKARELMDKYGLTMDAIKADAETIAKQAMTRDDFKTFVIKDYLANNVARYCDCKVWVNRKEATYTFFGTEQDRQFAIWLMGSLDLFVRNQTIRFMEERGHRGGKGPWALQKGFMVGCLDRIDRRLHALIRERNAKKAGNGRSLVVVKMQLVEHAFNQLDMRLRKGSRSGGMKGDGSAFSAGQAAGDRANFSRPVNGGAGMRAIAS</sequence>
<dbReference type="Proteomes" id="UP000245396">
    <property type="component" value="Unassembled WGS sequence"/>
</dbReference>
<dbReference type="OrthoDB" id="7259266at2"/>